<dbReference type="OrthoDB" id="2609634at2"/>
<proteinExistence type="predicted"/>
<feature type="transmembrane region" description="Helical" evidence="1">
    <location>
        <begin position="12"/>
        <end position="34"/>
    </location>
</feature>
<keyword evidence="1" id="KW-1133">Transmembrane helix</keyword>
<keyword evidence="3" id="KW-1185">Reference proteome</keyword>
<name>A0A1U7PLQ7_9BACI</name>
<dbReference type="AlphaFoldDB" id="A0A1U7PLQ7"/>
<feature type="transmembrane region" description="Helical" evidence="1">
    <location>
        <begin position="55"/>
        <end position="73"/>
    </location>
</feature>
<dbReference type="Proteomes" id="UP000187550">
    <property type="component" value="Unassembled WGS sequence"/>
</dbReference>
<keyword evidence="1" id="KW-0472">Membrane</keyword>
<keyword evidence="1" id="KW-0812">Transmembrane</keyword>
<organism evidence="2 3">
    <name type="scientific">Edaphobacillus lindanitolerans</name>
    <dbReference type="NCBI Taxonomy" id="550447"/>
    <lineage>
        <taxon>Bacteria</taxon>
        <taxon>Bacillati</taxon>
        <taxon>Bacillota</taxon>
        <taxon>Bacilli</taxon>
        <taxon>Bacillales</taxon>
        <taxon>Bacillaceae</taxon>
        <taxon>Edaphobacillus</taxon>
    </lineage>
</organism>
<sequence length="168" mass="19071">MTAWEMEFRRKIIAASLAGTVFAVLLGLFVPNMFDETIRSAADYLWHMTSSIPIYLMYSFPVILIYGVPASLAADHIAGKLAVRIGKRTAEPWLSGALHLVFGLPLFWYGAAAGLLGFMADRLIRSWRKTHRWYEMLTALLIPLLVWVVFMGLIYLWELPEQLPALLK</sequence>
<accession>A0A1U7PLQ7</accession>
<protein>
    <submittedName>
        <fullName evidence="2">Uncharacterized protein</fullName>
    </submittedName>
</protein>
<evidence type="ECO:0000313" key="2">
    <source>
        <dbReference type="EMBL" id="SIT75095.1"/>
    </source>
</evidence>
<evidence type="ECO:0000256" key="1">
    <source>
        <dbReference type="SAM" id="Phobius"/>
    </source>
</evidence>
<dbReference type="EMBL" id="FTPL01000001">
    <property type="protein sequence ID" value="SIT75095.1"/>
    <property type="molecule type" value="Genomic_DNA"/>
</dbReference>
<reference evidence="3" key="1">
    <citation type="submission" date="2017-01" db="EMBL/GenBank/DDBJ databases">
        <authorList>
            <person name="Varghese N."/>
            <person name="Submissions S."/>
        </authorList>
    </citation>
    <scope>NUCLEOTIDE SEQUENCE [LARGE SCALE GENOMIC DNA]</scope>
    <source>
        <strain evidence="3">MNA4</strain>
    </source>
</reference>
<feature type="transmembrane region" description="Helical" evidence="1">
    <location>
        <begin position="93"/>
        <end position="116"/>
    </location>
</feature>
<evidence type="ECO:0000313" key="3">
    <source>
        <dbReference type="Proteomes" id="UP000187550"/>
    </source>
</evidence>
<dbReference type="STRING" id="550447.SAMN05428946_1133"/>
<dbReference type="RefSeq" id="WP_084186561.1">
    <property type="nucleotide sequence ID" value="NZ_FTPL01000001.1"/>
</dbReference>
<feature type="transmembrane region" description="Helical" evidence="1">
    <location>
        <begin position="137"/>
        <end position="157"/>
    </location>
</feature>
<gene>
    <name evidence="2" type="ORF">SAMN05428946_1133</name>
</gene>